<feature type="repeat" description="ANK" evidence="1">
    <location>
        <begin position="186"/>
        <end position="218"/>
    </location>
</feature>
<evidence type="ECO:0008006" key="5">
    <source>
        <dbReference type="Google" id="ProtNLM"/>
    </source>
</evidence>
<protein>
    <recommendedName>
        <fullName evidence="5">Ankyrin</fullName>
    </recommendedName>
</protein>
<feature type="compositionally biased region" description="Acidic residues" evidence="2">
    <location>
        <begin position="111"/>
        <end position="151"/>
    </location>
</feature>
<feature type="repeat" description="ANK" evidence="1">
    <location>
        <begin position="156"/>
        <end position="176"/>
    </location>
</feature>
<gene>
    <name evidence="3" type="ORF">GRF29_8g3177445</name>
</gene>
<dbReference type="AlphaFoldDB" id="A0AAN6M5Y9"/>
<dbReference type="InterPro" id="IPR002110">
    <property type="entry name" value="Ankyrin_rpt"/>
</dbReference>
<feature type="region of interest" description="Disordered" evidence="2">
    <location>
        <begin position="106"/>
        <end position="154"/>
    </location>
</feature>
<keyword evidence="1" id="KW-0040">ANK repeat</keyword>
<feature type="repeat" description="ANK" evidence="1">
    <location>
        <begin position="474"/>
        <end position="506"/>
    </location>
</feature>
<dbReference type="InterPro" id="IPR051616">
    <property type="entry name" value="Cul2-RING_E3_ligase_SR"/>
</dbReference>
<reference evidence="3 4" key="1">
    <citation type="submission" date="2021-02" db="EMBL/GenBank/DDBJ databases">
        <title>Genome assembly of Pseudopithomyces chartarum.</title>
        <authorList>
            <person name="Jauregui R."/>
            <person name="Singh J."/>
            <person name="Voisey C."/>
        </authorList>
    </citation>
    <scope>NUCLEOTIDE SEQUENCE [LARGE SCALE GENOMIC DNA]</scope>
    <source>
        <strain evidence="3 4">AGR01</strain>
    </source>
</reference>
<proteinExistence type="predicted"/>
<dbReference type="PANTHER" id="PTHR46224:SF64">
    <property type="entry name" value="IQ MOTIF AND ANKYRIN REPEAT DOMAIN-CONTAINING PROTEIN 1"/>
    <property type="match status" value="1"/>
</dbReference>
<dbReference type="Gene3D" id="1.25.40.20">
    <property type="entry name" value="Ankyrin repeat-containing domain"/>
    <property type="match status" value="2"/>
</dbReference>
<dbReference type="Proteomes" id="UP001280581">
    <property type="component" value="Unassembled WGS sequence"/>
</dbReference>
<evidence type="ECO:0000313" key="4">
    <source>
        <dbReference type="Proteomes" id="UP001280581"/>
    </source>
</evidence>
<dbReference type="PROSITE" id="PS50088">
    <property type="entry name" value="ANK_REPEAT"/>
    <property type="match status" value="3"/>
</dbReference>
<dbReference type="PROSITE" id="PS50297">
    <property type="entry name" value="ANK_REP_REGION"/>
    <property type="match status" value="2"/>
</dbReference>
<dbReference type="SMART" id="SM00248">
    <property type="entry name" value="ANK"/>
    <property type="match status" value="7"/>
</dbReference>
<dbReference type="PANTHER" id="PTHR46224">
    <property type="entry name" value="ANKYRIN REPEAT FAMILY PROTEIN"/>
    <property type="match status" value="1"/>
</dbReference>
<dbReference type="EMBL" id="WVTA01000002">
    <property type="protein sequence ID" value="KAK3216393.1"/>
    <property type="molecule type" value="Genomic_DNA"/>
</dbReference>
<accession>A0AAN6M5Y9</accession>
<keyword evidence="4" id="KW-1185">Reference proteome</keyword>
<sequence>MVHILPPPKPHMPIATPGNRIHIAPFPHVLFLEDYEYYDNLGRDPLQQNLVWGIKDDGERVEKLKEVLENHPLTKVKHRRSVLATAARRGDEAVVGFLVETGLRVQPRIEEDGDGDGMETDGEDEEMKDDDDDDDDDEEDDDEGSIPDVDDPTVLPLHIAAQNGKLEIIKIFIEEGKVDIDHRAEDGRTTLMVAAYGGSTEIVRYLLDQGANISIRGADDAEAIEHLGQLAGAGVIEFAAASGSLECVKLLFERWSGDGKSGVDGSAESLITPLAIQSAAGTNYETLRFLLKHGNYSIADLQINRELLSNAQRKVVRLAMVPTAEFGDLDSLKLLLSYQYPMNEEDKPIGFEPSEELHKALIYGTYNAARQNKIEKLRYLLSFGLKEHDTMSLDDLPEGQLINTQHLFEKAIIGGAVDCANFILEELGAKPDLARIPAGVFPLYNAAIYDKPEMVSFLLDRKVDIHLGSGRFAAGPTALYGAIALKSLGSVELLLKHGGPVDHVDEEITNINKPLTAVLRAELSDGRYEVRLESQANVEQWLEEYQNTCTVLNPPYVLLHLDTEDKTWIDQLQRRRRDARLRETGPKARELNAKEAADLDDVLEDDARHLMVDCPSNSEREDQLAEDADLCPAWRPAFVPAG</sequence>
<dbReference type="InterPro" id="IPR036770">
    <property type="entry name" value="Ankyrin_rpt-contain_sf"/>
</dbReference>
<name>A0AAN6M5Y9_9PLEO</name>
<organism evidence="3 4">
    <name type="scientific">Pseudopithomyces chartarum</name>
    <dbReference type="NCBI Taxonomy" id="1892770"/>
    <lineage>
        <taxon>Eukaryota</taxon>
        <taxon>Fungi</taxon>
        <taxon>Dikarya</taxon>
        <taxon>Ascomycota</taxon>
        <taxon>Pezizomycotina</taxon>
        <taxon>Dothideomycetes</taxon>
        <taxon>Pleosporomycetidae</taxon>
        <taxon>Pleosporales</taxon>
        <taxon>Massarineae</taxon>
        <taxon>Didymosphaeriaceae</taxon>
        <taxon>Pseudopithomyces</taxon>
    </lineage>
</organism>
<evidence type="ECO:0000313" key="3">
    <source>
        <dbReference type="EMBL" id="KAK3216393.1"/>
    </source>
</evidence>
<evidence type="ECO:0000256" key="2">
    <source>
        <dbReference type="SAM" id="MobiDB-lite"/>
    </source>
</evidence>
<evidence type="ECO:0000256" key="1">
    <source>
        <dbReference type="PROSITE-ProRule" id="PRU00023"/>
    </source>
</evidence>
<dbReference type="Pfam" id="PF12796">
    <property type="entry name" value="Ank_2"/>
    <property type="match status" value="1"/>
</dbReference>
<dbReference type="SUPFAM" id="SSF48403">
    <property type="entry name" value="Ankyrin repeat"/>
    <property type="match status" value="2"/>
</dbReference>
<comment type="caution">
    <text evidence="3">The sequence shown here is derived from an EMBL/GenBank/DDBJ whole genome shotgun (WGS) entry which is preliminary data.</text>
</comment>